<feature type="region of interest" description="Disordered" evidence="1">
    <location>
        <begin position="16"/>
        <end position="54"/>
    </location>
</feature>
<feature type="compositionally biased region" description="Basic and acidic residues" evidence="1">
    <location>
        <begin position="43"/>
        <end position="54"/>
    </location>
</feature>
<proteinExistence type="predicted"/>
<protein>
    <submittedName>
        <fullName evidence="2">Uncharacterized protein</fullName>
    </submittedName>
</protein>
<comment type="caution">
    <text evidence="2">The sequence shown here is derived from an EMBL/GenBank/DDBJ whole genome shotgun (WGS) entry which is preliminary data.</text>
</comment>
<evidence type="ECO:0000256" key="1">
    <source>
        <dbReference type="SAM" id="MobiDB-lite"/>
    </source>
</evidence>
<sequence>MRPHRGLTRFFFATAAPGPYAVPDGGRGAPDAGARPEEPDDPTEARPTEARPAG</sequence>
<organism evidence="2 3">
    <name type="scientific">Luedemannella flava</name>
    <dbReference type="NCBI Taxonomy" id="349316"/>
    <lineage>
        <taxon>Bacteria</taxon>
        <taxon>Bacillati</taxon>
        <taxon>Actinomycetota</taxon>
        <taxon>Actinomycetes</taxon>
        <taxon>Micromonosporales</taxon>
        <taxon>Micromonosporaceae</taxon>
        <taxon>Luedemannella</taxon>
    </lineage>
</organism>
<evidence type="ECO:0000313" key="2">
    <source>
        <dbReference type="EMBL" id="GAA1786244.1"/>
    </source>
</evidence>
<name>A0ABN2LG03_9ACTN</name>
<gene>
    <name evidence="2" type="ORF">GCM10009682_05410</name>
</gene>
<dbReference type="Proteomes" id="UP001500218">
    <property type="component" value="Unassembled WGS sequence"/>
</dbReference>
<accession>A0ABN2LG03</accession>
<evidence type="ECO:0000313" key="3">
    <source>
        <dbReference type="Proteomes" id="UP001500218"/>
    </source>
</evidence>
<keyword evidence="3" id="KW-1185">Reference proteome</keyword>
<reference evidence="2 3" key="1">
    <citation type="journal article" date="2019" name="Int. J. Syst. Evol. Microbiol.">
        <title>The Global Catalogue of Microorganisms (GCM) 10K type strain sequencing project: providing services to taxonomists for standard genome sequencing and annotation.</title>
        <authorList>
            <consortium name="The Broad Institute Genomics Platform"/>
            <consortium name="The Broad Institute Genome Sequencing Center for Infectious Disease"/>
            <person name="Wu L."/>
            <person name="Ma J."/>
        </authorList>
    </citation>
    <scope>NUCLEOTIDE SEQUENCE [LARGE SCALE GENOMIC DNA]</scope>
    <source>
        <strain evidence="2 3">JCM 13250</strain>
    </source>
</reference>
<dbReference type="EMBL" id="BAAALT010000009">
    <property type="protein sequence ID" value="GAA1786244.1"/>
    <property type="molecule type" value="Genomic_DNA"/>
</dbReference>